<gene>
    <name evidence="8" type="ORF">PVAND_012825</name>
</gene>
<feature type="transmembrane region" description="Helical" evidence="7">
    <location>
        <begin position="7"/>
        <end position="26"/>
    </location>
</feature>
<keyword evidence="4" id="KW-0256">Endoplasmic reticulum</keyword>
<dbReference type="Proteomes" id="UP001107558">
    <property type="component" value="Chromosome 1"/>
</dbReference>
<evidence type="ECO:0000256" key="7">
    <source>
        <dbReference type="SAM" id="Phobius"/>
    </source>
</evidence>
<keyword evidence="5" id="KW-0496">Mitochondrion</keyword>
<dbReference type="Gene3D" id="3.40.50.1820">
    <property type="entry name" value="alpha/beta hydrolase"/>
    <property type="match status" value="1"/>
</dbReference>
<dbReference type="PANTHER" id="PTHR48182:SF2">
    <property type="entry name" value="PROTEIN SERAC1"/>
    <property type="match status" value="1"/>
</dbReference>
<evidence type="ECO:0008006" key="10">
    <source>
        <dbReference type="Google" id="ProtNLM"/>
    </source>
</evidence>
<dbReference type="GO" id="GO:0005739">
    <property type="term" value="C:mitochondrion"/>
    <property type="evidence" value="ECO:0007669"/>
    <property type="project" value="UniProtKB-SubCell"/>
</dbReference>
<dbReference type="GO" id="GO:0005783">
    <property type="term" value="C:endoplasmic reticulum"/>
    <property type="evidence" value="ECO:0007669"/>
    <property type="project" value="UniProtKB-SubCell"/>
</dbReference>
<dbReference type="InterPro" id="IPR029058">
    <property type="entry name" value="AB_hydrolase_fold"/>
</dbReference>
<organism evidence="8 9">
    <name type="scientific">Polypedilum vanderplanki</name>
    <name type="common">Sleeping chironomid midge</name>
    <dbReference type="NCBI Taxonomy" id="319348"/>
    <lineage>
        <taxon>Eukaryota</taxon>
        <taxon>Metazoa</taxon>
        <taxon>Ecdysozoa</taxon>
        <taxon>Arthropoda</taxon>
        <taxon>Hexapoda</taxon>
        <taxon>Insecta</taxon>
        <taxon>Pterygota</taxon>
        <taxon>Neoptera</taxon>
        <taxon>Endopterygota</taxon>
        <taxon>Diptera</taxon>
        <taxon>Nematocera</taxon>
        <taxon>Chironomoidea</taxon>
        <taxon>Chironomidae</taxon>
        <taxon>Chironominae</taxon>
        <taxon>Polypedilum</taxon>
        <taxon>Polypedilum</taxon>
    </lineage>
</organism>
<dbReference type="AlphaFoldDB" id="A0A9J6CNV6"/>
<evidence type="ECO:0000256" key="3">
    <source>
        <dbReference type="ARBA" id="ARBA00004370"/>
    </source>
</evidence>
<comment type="subcellular location">
    <subcellularLocation>
        <location evidence="2">Endoplasmic reticulum</location>
    </subcellularLocation>
    <subcellularLocation>
        <location evidence="3">Membrane</location>
    </subcellularLocation>
    <subcellularLocation>
        <location evidence="1">Mitochondrion</location>
    </subcellularLocation>
</comment>
<keyword evidence="9" id="KW-1185">Reference proteome</keyword>
<dbReference type="PANTHER" id="PTHR48182">
    <property type="entry name" value="PROTEIN SERAC1"/>
    <property type="match status" value="1"/>
</dbReference>
<evidence type="ECO:0000256" key="2">
    <source>
        <dbReference type="ARBA" id="ARBA00004240"/>
    </source>
</evidence>
<evidence type="ECO:0000256" key="5">
    <source>
        <dbReference type="ARBA" id="ARBA00023128"/>
    </source>
</evidence>
<dbReference type="SUPFAM" id="SSF53474">
    <property type="entry name" value="alpha/beta-Hydrolases"/>
    <property type="match status" value="1"/>
</dbReference>
<keyword evidence="7" id="KW-0812">Transmembrane</keyword>
<dbReference type="GO" id="GO:0016020">
    <property type="term" value="C:membrane"/>
    <property type="evidence" value="ECO:0007669"/>
    <property type="project" value="UniProtKB-SubCell"/>
</dbReference>
<dbReference type="EMBL" id="JADBJN010000001">
    <property type="protein sequence ID" value="KAG5683551.1"/>
    <property type="molecule type" value="Genomic_DNA"/>
</dbReference>
<sequence length="698" mass="81549">MSSRAKYILKLGSVIGSTTLISWTIYESYGVYRILRKPLNTNCLEQRNKAEYIYLKHNFLREPVRDFLNEFFQEETKIYSFLYNFKKKMTFTRLEYALKTLRVAKHASTDDHFIRRKAIRNLASAKLDELDDWEFDFLAQYVNASTAICLARNNCNPKLIRKPREFGNLKTNFDIVSNVKALMDLLKDHKCVKFILETTSAFESLTDHDMETSLHEMHNDETEHIFQSLDHFLHLTTKPELCLKIAENNGLEILLDIYKNFKDHIDIKMVLSKIITNMSASNSDEILDYYFKSGWVYLLSKWQTDEDLRIQVSASTSLNNLDKFDSNRFLYKPKLYPLYPRNKTNDKPEMDLLFVHGLLGGIWITWRVQKDKDMLKFNDNDNDKDLPQIYDDNLKNSFFQEEAVFRNEKIVQMEPNTTTRILTITEQTTKNVLKAINEMAEENLSVEDLKLTRKILKHLVKKINEQKYSYCWPLDWLPSQFPNIRILGLQYESSLSYWTSKVCTCENNKRTLKNISLDYLERLKDAGIGQREIIWVCHSMGGLIVKYIINLALDSEDQEIRKIGENSRGIVFLGVPHRGSIISKLSRQTSLLWPTVEVKDLEENSKELLKLNEQFLENILSMKKPLEVVSIAEGSSTKIFQNIKLHIVPITSAYLGYGDFYISHENHLNLSKPLSQNSFIYLTVVNLIEKILKQTKNS</sequence>
<name>A0A9J6CNV6_POLVA</name>
<dbReference type="InterPro" id="IPR052374">
    <property type="entry name" value="SERAC1"/>
</dbReference>
<dbReference type="SUPFAM" id="SSF48371">
    <property type="entry name" value="ARM repeat"/>
    <property type="match status" value="1"/>
</dbReference>
<comment type="caution">
    <text evidence="8">The sequence shown here is derived from an EMBL/GenBank/DDBJ whole genome shotgun (WGS) entry which is preliminary data.</text>
</comment>
<keyword evidence="6 7" id="KW-0472">Membrane</keyword>
<accession>A0A9J6CNV6</accession>
<evidence type="ECO:0000313" key="9">
    <source>
        <dbReference type="Proteomes" id="UP001107558"/>
    </source>
</evidence>
<proteinExistence type="predicted"/>
<protein>
    <recommendedName>
        <fullName evidence="10">Protein SERAC1</fullName>
    </recommendedName>
</protein>
<evidence type="ECO:0000313" key="8">
    <source>
        <dbReference type="EMBL" id="KAG5683551.1"/>
    </source>
</evidence>
<keyword evidence="7" id="KW-1133">Transmembrane helix</keyword>
<evidence type="ECO:0000256" key="1">
    <source>
        <dbReference type="ARBA" id="ARBA00004173"/>
    </source>
</evidence>
<evidence type="ECO:0000256" key="6">
    <source>
        <dbReference type="ARBA" id="ARBA00023136"/>
    </source>
</evidence>
<dbReference type="InterPro" id="IPR016024">
    <property type="entry name" value="ARM-type_fold"/>
</dbReference>
<dbReference type="OrthoDB" id="5086500at2759"/>
<evidence type="ECO:0000256" key="4">
    <source>
        <dbReference type="ARBA" id="ARBA00022824"/>
    </source>
</evidence>
<reference evidence="8" key="1">
    <citation type="submission" date="2021-03" db="EMBL/GenBank/DDBJ databases">
        <title>Chromosome level genome of the anhydrobiotic midge Polypedilum vanderplanki.</title>
        <authorList>
            <person name="Yoshida Y."/>
            <person name="Kikawada T."/>
            <person name="Gusev O."/>
        </authorList>
    </citation>
    <scope>NUCLEOTIDE SEQUENCE</scope>
    <source>
        <strain evidence="8">NIAS01</strain>
        <tissue evidence="8">Whole body or cell culture</tissue>
    </source>
</reference>